<evidence type="ECO:0000256" key="5">
    <source>
        <dbReference type="ARBA" id="ARBA00015196"/>
    </source>
</evidence>
<comment type="catalytic activity">
    <reaction evidence="13">
        <text>O-phospho-D-serine + H2O = D-serine + phosphate</text>
        <dbReference type="Rhea" id="RHEA:24873"/>
        <dbReference type="ChEBI" id="CHEBI:15377"/>
        <dbReference type="ChEBI" id="CHEBI:35247"/>
        <dbReference type="ChEBI" id="CHEBI:43474"/>
        <dbReference type="ChEBI" id="CHEBI:58680"/>
        <dbReference type="EC" id="3.1.3.3"/>
    </reaction>
</comment>
<comment type="similarity">
    <text evidence="3">Belongs to the HAD-like hydrolase superfamily. SerB family.</text>
</comment>
<evidence type="ECO:0000256" key="4">
    <source>
        <dbReference type="ARBA" id="ARBA00012640"/>
    </source>
</evidence>
<keyword evidence="6" id="KW-0028">Amino-acid biosynthesis</keyword>
<dbReference type="Proteomes" id="UP000034071">
    <property type="component" value="Chromosome"/>
</dbReference>
<dbReference type="KEGG" id="kge:TQ33_0531"/>
<dbReference type="InterPro" id="IPR004469">
    <property type="entry name" value="PSP"/>
</dbReference>
<feature type="active site" description="Nucleophile" evidence="14">
    <location>
        <position position="97"/>
    </location>
</feature>
<comment type="pathway">
    <text evidence="2">Amino-acid biosynthesis; L-serine biosynthesis; L-serine from 3-phospho-D-glycerate: step 3/3.</text>
</comment>
<accession>A0A0F6RBF5</accession>
<dbReference type="Gene3D" id="3.40.50.1000">
    <property type="entry name" value="HAD superfamily/HAD-like"/>
    <property type="match status" value="1"/>
</dbReference>
<keyword evidence="9" id="KW-0460">Magnesium</keyword>
<evidence type="ECO:0000256" key="6">
    <source>
        <dbReference type="ARBA" id="ARBA00022605"/>
    </source>
</evidence>
<dbReference type="AlphaFoldDB" id="A0A0F6RBF5"/>
<keyword evidence="7" id="KW-0479">Metal-binding</keyword>
<dbReference type="SFLD" id="SFLDS00003">
    <property type="entry name" value="Haloacid_Dehalogenase"/>
    <property type="match status" value="1"/>
</dbReference>
<dbReference type="STRING" id="914150.TQ33_0531"/>
<protein>
    <recommendedName>
        <fullName evidence="5">Phosphoserine phosphatase</fullName>
        <ecNumber evidence="4">3.1.3.3</ecNumber>
    </recommendedName>
    <alternativeName>
        <fullName evidence="11">O-phosphoserine phosphohydrolase</fullName>
    </alternativeName>
</protein>
<feature type="active site" description="Proton donor" evidence="14">
    <location>
        <position position="99"/>
    </location>
</feature>
<comment type="cofactor">
    <cofactor evidence="1">
        <name>Mg(2+)</name>
        <dbReference type="ChEBI" id="CHEBI:18420"/>
    </cofactor>
</comment>
<dbReference type="SFLD" id="SFLDG01137">
    <property type="entry name" value="C1.6.1:_Phosphoserine_Phosphat"/>
    <property type="match status" value="1"/>
</dbReference>
<dbReference type="Pfam" id="PF00702">
    <property type="entry name" value="Hydrolase"/>
    <property type="match status" value="1"/>
</dbReference>
<name>A0A0F6RBF5_9GAMM</name>
<dbReference type="UniPathway" id="UPA00135">
    <property type="reaction ID" value="UER00198"/>
</dbReference>
<evidence type="ECO:0000256" key="8">
    <source>
        <dbReference type="ARBA" id="ARBA00022801"/>
    </source>
</evidence>
<dbReference type="InterPro" id="IPR023214">
    <property type="entry name" value="HAD_sf"/>
</dbReference>
<dbReference type="RefSeq" id="WP_052735170.1">
    <property type="nucleotide sequence ID" value="NZ_CP010975.1"/>
</dbReference>
<evidence type="ECO:0000256" key="9">
    <source>
        <dbReference type="ARBA" id="ARBA00022842"/>
    </source>
</evidence>
<evidence type="ECO:0000256" key="7">
    <source>
        <dbReference type="ARBA" id="ARBA00022723"/>
    </source>
</evidence>
<dbReference type="OrthoDB" id="9792539at2"/>
<dbReference type="GO" id="GO:0005737">
    <property type="term" value="C:cytoplasm"/>
    <property type="evidence" value="ECO:0007669"/>
    <property type="project" value="TreeGrafter"/>
</dbReference>
<gene>
    <name evidence="15" type="ORF">TQ33_0531</name>
</gene>
<evidence type="ECO:0000256" key="11">
    <source>
        <dbReference type="ARBA" id="ARBA00031693"/>
    </source>
</evidence>
<dbReference type="EC" id="3.1.3.3" evidence="4"/>
<evidence type="ECO:0000256" key="14">
    <source>
        <dbReference type="PIRSR" id="PIRSR604469-1"/>
    </source>
</evidence>
<dbReference type="InterPro" id="IPR036412">
    <property type="entry name" value="HAD-like_sf"/>
</dbReference>
<organism evidence="15 16">
    <name type="scientific">Kangiella geojedonensis</name>
    <dbReference type="NCBI Taxonomy" id="914150"/>
    <lineage>
        <taxon>Bacteria</taxon>
        <taxon>Pseudomonadati</taxon>
        <taxon>Pseudomonadota</taxon>
        <taxon>Gammaproteobacteria</taxon>
        <taxon>Kangiellales</taxon>
        <taxon>Kangiellaceae</taxon>
        <taxon>Kangiella</taxon>
    </lineage>
</organism>
<dbReference type="PATRIC" id="fig|914150.5.peg.540"/>
<evidence type="ECO:0000256" key="3">
    <source>
        <dbReference type="ARBA" id="ARBA00009184"/>
    </source>
</evidence>
<dbReference type="NCBIfam" id="TIGR00338">
    <property type="entry name" value="serB"/>
    <property type="match status" value="1"/>
</dbReference>
<dbReference type="PANTHER" id="PTHR43344:SF2">
    <property type="entry name" value="PHOSPHOSERINE PHOSPHATASE"/>
    <property type="match status" value="1"/>
</dbReference>
<evidence type="ECO:0000256" key="2">
    <source>
        <dbReference type="ARBA" id="ARBA00005135"/>
    </source>
</evidence>
<dbReference type="GO" id="GO:0006564">
    <property type="term" value="P:L-serine biosynthetic process"/>
    <property type="evidence" value="ECO:0007669"/>
    <property type="project" value="UniProtKB-KW"/>
</dbReference>
<proteinExistence type="inferred from homology"/>
<comment type="catalytic activity">
    <reaction evidence="12">
        <text>O-phospho-L-serine + H2O = L-serine + phosphate</text>
        <dbReference type="Rhea" id="RHEA:21208"/>
        <dbReference type="ChEBI" id="CHEBI:15377"/>
        <dbReference type="ChEBI" id="CHEBI:33384"/>
        <dbReference type="ChEBI" id="CHEBI:43474"/>
        <dbReference type="ChEBI" id="CHEBI:57524"/>
        <dbReference type="EC" id="3.1.3.3"/>
    </reaction>
</comment>
<dbReference type="GO" id="GO:0000287">
    <property type="term" value="F:magnesium ion binding"/>
    <property type="evidence" value="ECO:0007669"/>
    <property type="project" value="TreeGrafter"/>
</dbReference>
<reference evidence="15 16" key="1">
    <citation type="submission" date="2015-02" db="EMBL/GenBank/DDBJ databases">
        <title>Complete genome sequence of Kangiella geojedonensis strain YCS-5T.</title>
        <authorList>
            <person name="Kim K.M."/>
        </authorList>
    </citation>
    <scope>NUCLEOTIDE SEQUENCE [LARGE SCALE GENOMIC DNA]</scope>
    <source>
        <strain evidence="15 16">YCS-5</strain>
    </source>
</reference>
<dbReference type="NCBIfam" id="TIGR01488">
    <property type="entry name" value="HAD-SF-IB"/>
    <property type="match status" value="1"/>
</dbReference>
<evidence type="ECO:0000256" key="10">
    <source>
        <dbReference type="ARBA" id="ARBA00023299"/>
    </source>
</evidence>
<dbReference type="GO" id="GO:0036424">
    <property type="term" value="F:L-phosphoserine phosphatase activity"/>
    <property type="evidence" value="ECO:0007669"/>
    <property type="project" value="InterPro"/>
</dbReference>
<dbReference type="SFLD" id="SFLDG01136">
    <property type="entry name" value="C1.6:_Phosphoserine_Phosphatas"/>
    <property type="match status" value="1"/>
</dbReference>
<evidence type="ECO:0000256" key="13">
    <source>
        <dbReference type="ARBA" id="ARBA00048523"/>
    </source>
</evidence>
<evidence type="ECO:0000256" key="12">
    <source>
        <dbReference type="ARBA" id="ARBA00048138"/>
    </source>
</evidence>
<evidence type="ECO:0000313" key="15">
    <source>
        <dbReference type="EMBL" id="AKE51513.1"/>
    </source>
</evidence>
<sequence length="303" mass="33072">MTNKLKAEWLLFTLNPLEAKLLESEVKKSCSAIDALSIVALPIKLESYQFVYRISITAGDNHSKESLMTAIEKASQSLSFDYCYLTSVKPIKLAVFDMDSTLIPMEVIDELACEAGVNDQVSKITEAAMRGELDFNQSFEQRLSLLKGMSEQAVKSVKSRLRFNPGVERFIKYLVEQGAVVAIASGGFTPFAEALSDKAPITKVVANQLEFEQGQLTGVAAKPIVNADIKAMQLQHWKNELGLKTEEVMAVGDGANDSLMLSVAGLGVAYKAKPLLRRKADCVIQQGEMDGLVDILKALEASC</sequence>
<dbReference type="HOGENOM" id="CLU_036368_4_0_6"/>
<dbReference type="SUPFAM" id="SSF56784">
    <property type="entry name" value="HAD-like"/>
    <property type="match status" value="1"/>
</dbReference>
<evidence type="ECO:0000313" key="16">
    <source>
        <dbReference type="Proteomes" id="UP000034071"/>
    </source>
</evidence>
<dbReference type="EMBL" id="CP010975">
    <property type="protein sequence ID" value="AKE51513.1"/>
    <property type="molecule type" value="Genomic_DNA"/>
</dbReference>
<evidence type="ECO:0000256" key="1">
    <source>
        <dbReference type="ARBA" id="ARBA00001946"/>
    </source>
</evidence>
<keyword evidence="16" id="KW-1185">Reference proteome</keyword>
<dbReference type="SFLD" id="SFLDF00029">
    <property type="entry name" value="phosphoserine_phosphatase"/>
    <property type="match status" value="1"/>
</dbReference>
<dbReference type="InterPro" id="IPR050582">
    <property type="entry name" value="HAD-like_SerB"/>
</dbReference>
<keyword evidence="10" id="KW-0718">Serine biosynthesis</keyword>
<keyword evidence="8" id="KW-0378">Hydrolase</keyword>
<dbReference type="PANTHER" id="PTHR43344">
    <property type="entry name" value="PHOSPHOSERINE PHOSPHATASE"/>
    <property type="match status" value="1"/>
</dbReference>